<dbReference type="AlphaFoldDB" id="A0A9P7D8J7"/>
<reference evidence="15" key="1">
    <citation type="journal article" date="2020" name="New Phytol.">
        <title>Comparative genomics reveals dynamic genome evolution in host specialist ectomycorrhizal fungi.</title>
        <authorList>
            <person name="Lofgren L.A."/>
            <person name="Nguyen N.H."/>
            <person name="Vilgalys R."/>
            <person name="Ruytinx J."/>
            <person name="Liao H.L."/>
            <person name="Branco S."/>
            <person name="Kuo A."/>
            <person name="LaButti K."/>
            <person name="Lipzen A."/>
            <person name="Andreopoulos W."/>
            <person name="Pangilinan J."/>
            <person name="Riley R."/>
            <person name="Hundley H."/>
            <person name="Na H."/>
            <person name="Barry K."/>
            <person name="Grigoriev I.V."/>
            <person name="Stajich J.E."/>
            <person name="Kennedy P.G."/>
        </authorList>
    </citation>
    <scope>NUCLEOTIDE SEQUENCE</scope>
    <source>
        <strain evidence="15">DOB743</strain>
    </source>
</reference>
<dbReference type="Proteomes" id="UP000714275">
    <property type="component" value="Unassembled WGS sequence"/>
</dbReference>
<dbReference type="PANTHER" id="PTHR15495">
    <property type="entry name" value="NEGATIVE REGULATOR OF VESICLE FORMATION-RELATED"/>
    <property type="match status" value="1"/>
</dbReference>
<dbReference type="GO" id="GO:0050185">
    <property type="term" value="F:phosphatidylinositol deacylase activity"/>
    <property type="evidence" value="ECO:0007669"/>
    <property type="project" value="TreeGrafter"/>
</dbReference>
<keyword evidence="4 10" id="KW-0812">Transmembrane</keyword>
<feature type="region of interest" description="Disordered" evidence="11">
    <location>
        <begin position="817"/>
        <end position="847"/>
    </location>
</feature>
<feature type="transmembrane region" description="Helical" evidence="10">
    <location>
        <begin position="756"/>
        <end position="777"/>
    </location>
</feature>
<keyword evidence="7 10" id="KW-0653">Protein transport</keyword>
<feature type="compositionally biased region" description="Acidic residues" evidence="11">
    <location>
        <begin position="823"/>
        <end position="832"/>
    </location>
</feature>
<dbReference type="GO" id="GO:0015031">
    <property type="term" value="P:protein transport"/>
    <property type="evidence" value="ECO:0007669"/>
    <property type="project" value="UniProtKB-KW"/>
</dbReference>
<evidence type="ECO:0000313" key="15">
    <source>
        <dbReference type="EMBL" id="KAG1782506.1"/>
    </source>
</evidence>
<feature type="transmembrane region" description="Helical" evidence="10">
    <location>
        <begin position="669"/>
        <end position="692"/>
    </location>
</feature>
<evidence type="ECO:0000259" key="13">
    <source>
        <dbReference type="Pfam" id="PF07819"/>
    </source>
</evidence>
<feature type="chain" id="PRO_5040370095" description="GPI inositol-deacylase" evidence="12">
    <location>
        <begin position="27"/>
        <end position="989"/>
    </location>
</feature>
<proteinExistence type="inferred from homology"/>
<evidence type="ECO:0000256" key="4">
    <source>
        <dbReference type="ARBA" id="ARBA00022692"/>
    </source>
</evidence>
<dbReference type="PANTHER" id="PTHR15495:SF7">
    <property type="entry name" value="GPI INOSITOL-DEACYLASE"/>
    <property type="match status" value="1"/>
</dbReference>
<keyword evidence="9 10" id="KW-0472">Membrane</keyword>
<evidence type="ECO:0000259" key="14">
    <source>
        <dbReference type="Pfam" id="PF25140"/>
    </source>
</evidence>
<comment type="similarity">
    <text evidence="2 10">Belongs to the GPI inositol-deacylase family.</text>
</comment>
<dbReference type="SUPFAM" id="SSF53474">
    <property type="entry name" value="alpha/beta-Hydrolases"/>
    <property type="match status" value="1"/>
</dbReference>
<comment type="caution">
    <text evidence="15">The sequence shown here is derived from an EMBL/GenBank/DDBJ whole genome shotgun (WGS) entry which is preliminary data.</text>
</comment>
<evidence type="ECO:0000256" key="5">
    <source>
        <dbReference type="ARBA" id="ARBA00022801"/>
    </source>
</evidence>
<keyword evidence="3 10" id="KW-0813">Transport</keyword>
<evidence type="ECO:0000256" key="3">
    <source>
        <dbReference type="ARBA" id="ARBA00022448"/>
    </source>
</evidence>
<dbReference type="InterPro" id="IPR039529">
    <property type="entry name" value="PGAP1/BST1"/>
</dbReference>
<name>A0A9P7D8J7_9AGAM</name>
<dbReference type="GO" id="GO:0006888">
    <property type="term" value="P:endoplasmic reticulum to Golgi vesicle-mediated transport"/>
    <property type="evidence" value="ECO:0007669"/>
    <property type="project" value="TreeGrafter"/>
</dbReference>
<dbReference type="GO" id="GO:0005789">
    <property type="term" value="C:endoplasmic reticulum membrane"/>
    <property type="evidence" value="ECO:0007669"/>
    <property type="project" value="UniProtKB-SubCell"/>
</dbReference>
<accession>A0A9P7D8J7</accession>
<feature type="transmembrane region" description="Helical" evidence="10">
    <location>
        <begin position="712"/>
        <end position="735"/>
    </location>
</feature>
<protein>
    <recommendedName>
        <fullName evidence="10">GPI inositol-deacylase</fullName>
        <ecNumber evidence="10">3.1.-.-</ecNumber>
    </recommendedName>
</protein>
<evidence type="ECO:0000256" key="2">
    <source>
        <dbReference type="ARBA" id="ARBA00006931"/>
    </source>
</evidence>
<dbReference type="InterPro" id="IPR029058">
    <property type="entry name" value="AB_hydrolase_fold"/>
</dbReference>
<dbReference type="Pfam" id="PF25140">
    <property type="entry name" value="PGAP1_TMD"/>
    <property type="match status" value="1"/>
</dbReference>
<evidence type="ECO:0000256" key="1">
    <source>
        <dbReference type="ARBA" id="ARBA00004477"/>
    </source>
</evidence>
<feature type="signal peptide" evidence="12">
    <location>
        <begin position="1"/>
        <end position="26"/>
    </location>
</feature>
<dbReference type="EMBL" id="JABBWD010000003">
    <property type="protein sequence ID" value="KAG1782506.1"/>
    <property type="molecule type" value="Genomic_DNA"/>
</dbReference>
<gene>
    <name evidence="15" type="ORF">EV702DRAFT_960928</name>
</gene>
<evidence type="ECO:0000313" key="16">
    <source>
        <dbReference type="Proteomes" id="UP000714275"/>
    </source>
</evidence>
<dbReference type="OrthoDB" id="348976at2759"/>
<evidence type="ECO:0000256" key="12">
    <source>
        <dbReference type="SAM" id="SignalP"/>
    </source>
</evidence>
<sequence>MLPSSTFTATLGLFSLTLIYICYHAANDVRRTVSPQGCRMSWMSPSYLLQHEFNSSWTPLAHRYSLWLYREVGWDPNQVMGVPVLFIPGNAGSSHQVRSIASSAARQYFSSPFVISSDFTGRGIQSLDFFAVEFNEDLSAFHGPTIESQIEYSAAAMRYILSHYPPNTQVIVMGHSMGGIVGTALLPSDDISALITMSTPHTLPPARFDARIDEIYQRNAESLANDPTPVVSICGGATDMMIPSESCILPDPGDVNPGSAIYRRTVFTSALEGAWTGVGHREMVWCHQVRWRVARVALELGGANSNVDMGVILDTWLSGYGRLLPPATGIDIPEAATYEALPEGMNLVLRKPIGSRTYLLPIPRALDDTNARFVLFVSRGSIPPVAPQHSTKLQASPYFCVGRVTSPTTQQSSESASCIPLEPSTLKLLPGPIPGKPFPVPDEGSDESEGLVLFEATVPRIPSDVEDAWIGVHVSADGEDGWVFGAFDETRTFQSDIGVFDIVAGGAKLSLQPTKRSLVRRHITLPKLLSNALMVYTLTPKSVRPTVSYSLSLLPALLVHKSHPAETHYYRLEHEKSVALHTHASAPYIPLSRFSPSYSSELWIYSAGTGCEDVNNFTLSIDWWASIGRIATRYPTTLISWGVCVVALLMFQAWCDSGKGSMPSVSQSLVAFICHLLPKLLAASFIVALLPLSPDHYLGTRGEPFLGFLAPVLLVVATGLVCVSWWLMLLLMWPLRSLTRLLPTKSRRYDDLGMPRSTVVSLIFISFLVFLVVPWQIAFMGCWLIHLHTCASSAHRKPYPGSVPSLQSTPIESLPLRERFDGREDDTQDTEPNEMKPSEEPGIQDVGRAQSLATTSITDILDATQTYHENTHLLLLMTWLLPLSMPVLAVWVRTLMTAGYTAPFNGDHNVFKVAPFLVLVDLTSRRKRPLLSHGDTGSYLHWGYLVVACVSFLLGSREAYRVFDVASLCIGCALVVKISPVRFARRIST</sequence>
<feature type="domain" description="GPI inositol-deacylase transmembrane" evidence="14">
    <location>
        <begin position="695"/>
        <end position="977"/>
    </location>
</feature>
<dbReference type="EC" id="3.1.-.-" evidence="10"/>
<feature type="transmembrane region" description="Helical" evidence="10">
    <location>
        <begin position="873"/>
        <end position="892"/>
    </location>
</feature>
<dbReference type="InterPro" id="IPR012908">
    <property type="entry name" value="PGAP1-ab_dom-like"/>
</dbReference>
<feature type="domain" description="GPI inositol-deacylase PGAP1-like alpha/beta" evidence="13">
    <location>
        <begin position="79"/>
        <end position="299"/>
    </location>
</feature>
<dbReference type="Pfam" id="PF07819">
    <property type="entry name" value="PGAP1"/>
    <property type="match status" value="1"/>
</dbReference>
<evidence type="ECO:0000256" key="11">
    <source>
        <dbReference type="SAM" id="MobiDB-lite"/>
    </source>
</evidence>
<evidence type="ECO:0000256" key="10">
    <source>
        <dbReference type="RuleBase" id="RU365011"/>
    </source>
</evidence>
<feature type="transmembrane region" description="Helical" evidence="10">
    <location>
        <begin position="936"/>
        <end position="954"/>
    </location>
</feature>
<keyword evidence="8 10" id="KW-1133">Transmembrane helix</keyword>
<keyword evidence="16" id="KW-1185">Reference proteome</keyword>
<evidence type="ECO:0000256" key="8">
    <source>
        <dbReference type="ARBA" id="ARBA00022989"/>
    </source>
</evidence>
<keyword evidence="6 10" id="KW-0256">Endoplasmic reticulum</keyword>
<dbReference type="GO" id="GO:0006505">
    <property type="term" value="P:GPI anchor metabolic process"/>
    <property type="evidence" value="ECO:0007669"/>
    <property type="project" value="TreeGrafter"/>
</dbReference>
<dbReference type="Gene3D" id="3.40.50.1820">
    <property type="entry name" value="alpha/beta hydrolase"/>
    <property type="match status" value="1"/>
</dbReference>
<keyword evidence="5 10" id="KW-0378">Hydrolase</keyword>
<comment type="subcellular location">
    <subcellularLocation>
        <location evidence="1">Endoplasmic reticulum membrane</location>
        <topology evidence="1">Multi-pass membrane protein</topology>
    </subcellularLocation>
</comment>
<comment type="function">
    <text evidence="10">Involved in inositol deacylation of GPI-anchored proteins which plays important roles in the quality control and ER-associated degradation of GPI-anchored proteins.</text>
</comment>
<keyword evidence="12" id="KW-0732">Signal</keyword>
<evidence type="ECO:0000256" key="7">
    <source>
        <dbReference type="ARBA" id="ARBA00022927"/>
    </source>
</evidence>
<organism evidence="15 16">
    <name type="scientific">Suillus placidus</name>
    <dbReference type="NCBI Taxonomy" id="48579"/>
    <lineage>
        <taxon>Eukaryota</taxon>
        <taxon>Fungi</taxon>
        <taxon>Dikarya</taxon>
        <taxon>Basidiomycota</taxon>
        <taxon>Agaricomycotina</taxon>
        <taxon>Agaricomycetes</taxon>
        <taxon>Agaricomycetidae</taxon>
        <taxon>Boletales</taxon>
        <taxon>Suillineae</taxon>
        <taxon>Suillaceae</taxon>
        <taxon>Suillus</taxon>
    </lineage>
</organism>
<dbReference type="InterPro" id="IPR056824">
    <property type="entry name" value="PGAP1_TMD"/>
</dbReference>
<evidence type="ECO:0000256" key="6">
    <source>
        <dbReference type="ARBA" id="ARBA00022824"/>
    </source>
</evidence>
<feature type="transmembrane region" description="Helical" evidence="10">
    <location>
        <begin position="638"/>
        <end position="657"/>
    </location>
</feature>
<evidence type="ECO:0000256" key="9">
    <source>
        <dbReference type="ARBA" id="ARBA00023136"/>
    </source>
</evidence>